<reference evidence="4 5" key="1">
    <citation type="submission" date="2020-08" db="EMBL/GenBank/DDBJ databases">
        <title>Genomic Encyclopedia of Type Strains, Phase III (KMG-III): the genomes of soil and plant-associated and newly described type strains.</title>
        <authorList>
            <person name="Whitman W."/>
        </authorList>
    </citation>
    <scope>NUCLEOTIDE SEQUENCE [LARGE SCALE GENOMIC DNA]</scope>
    <source>
        <strain evidence="4 5">CECT 5862</strain>
    </source>
</reference>
<dbReference type="SUPFAM" id="SSF141868">
    <property type="entry name" value="EAL domain-like"/>
    <property type="match status" value="1"/>
</dbReference>
<dbReference type="InterPro" id="IPR000160">
    <property type="entry name" value="GGDEF_dom"/>
</dbReference>
<dbReference type="Gene3D" id="3.30.450.20">
    <property type="entry name" value="PAS domain"/>
    <property type="match status" value="1"/>
</dbReference>
<dbReference type="PANTHER" id="PTHR44757">
    <property type="entry name" value="DIGUANYLATE CYCLASE DGCP"/>
    <property type="match status" value="1"/>
</dbReference>
<dbReference type="Pfam" id="PF00563">
    <property type="entry name" value="EAL"/>
    <property type="match status" value="1"/>
</dbReference>
<dbReference type="RefSeq" id="WP_183598798.1">
    <property type="nucleotide sequence ID" value="NZ_JACHXK010000003.1"/>
</dbReference>
<evidence type="ECO:0000259" key="1">
    <source>
        <dbReference type="PROSITE" id="PS50113"/>
    </source>
</evidence>
<dbReference type="PROSITE" id="PS50113">
    <property type="entry name" value="PAC"/>
    <property type="match status" value="1"/>
</dbReference>
<dbReference type="CDD" id="cd01948">
    <property type="entry name" value="EAL"/>
    <property type="match status" value="1"/>
</dbReference>
<feature type="domain" description="PAC" evidence="1">
    <location>
        <begin position="259"/>
        <end position="311"/>
    </location>
</feature>
<dbReference type="InterPro" id="IPR035965">
    <property type="entry name" value="PAS-like_dom_sf"/>
</dbReference>
<dbReference type="InterPro" id="IPR052155">
    <property type="entry name" value="Biofilm_reg_signaling"/>
</dbReference>
<accession>A0A7W5FM30</accession>
<dbReference type="PROSITE" id="PS50883">
    <property type="entry name" value="EAL"/>
    <property type="match status" value="1"/>
</dbReference>
<dbReference type="Gene3D" id="3.20.20.450">
    <property type="entry name" value="EAL domain"/>
    <property type="match status" value="1"/>
</dbReference>
<dbReference type="AlphaFoldDB" id="A0A7W5FM30"/>
<dbReference type="Pfam" id="PF00990">
    <property type="entry name" value="GGDEF"/>
    <property type="match status" value="1"/>
</dbReference>
<protein>
    <submittedName>
        <fullName evidence="4">Diguanylate cyclase (GGDEF)-like protein</fullName>
    </submittedName>
</protein>
<feature type="domain" description="GGDEF" evidence="3">
    <location>
        <begin position="344"/>
        <end position="477"/>
    </location>
</feature>
<organism evidence="4 5">
    <name type="scientific">Paenibacillus phyllosphaerae</name>
    <dbReference type="NCBI Taxonomy" id="274593"/>
    <lineage>
        <taxon>Bacteria</taxon>
        <taxon>Bacillati</taxon>
        <taxon>Bacillota</taxon>
        <taxon>Bacilli</taxon>
        <taxon>Bacillales</taxon>
        <taxon>Paenibacillaceae</taxon>
        <taxon>Paenibacillus</taxon>
    </lineage>
</organism>
<dbReference type="PROSITE" id="PS50887">
    <property type="entry name" value="GGDEF"/>
    <property type="match status" value="1"/>
</dbReference>
<dbReference type="Gene3D" id="3.30.70.270">
    <property type="match status" value="1"/>
</dbReference>
<sequence length="736" mass="83542">MKQLEKPLYITESHALCRSYNLNIYDDPGFHEYSEEKLHAKLAEYEEVLSVTQYFIDQMLNSLVQQIPLLISVNDADGIFLQVDGSPKMIEKMHSFGFKVGRGFSPQDSGTNCVSIALQYNESIALVGEDHYHIALHGTACYAVPFNHYDGRLIGTISIMTAVEHHSPLYLAMLGTVVHSIERELQLHRQNKRLHVLNQIIMDTKRNASIITDDKGQIIDINEMAALAFHSCRADWTGKSAFQIPYIGRYFRDIIGNGNVYEEIEISMDEFGIVGLFDANPIVDDKGAVIGAYGQFRDITERYAAEARINYLAFHDELTSLPNRRMFIKTAQEEINKPKKPSDGQLAFMYLDLDRFKLVNDSLGHTEGDRLLKEVAIRLKSCIRENDLVARMGGDEFMFMLRNVVDEKEIARIAERVLNAFEAPFILGVHEFHVTPSMGIALYPKDGTDIETLMVQADSAMYQAKASGKNTFKFYDANMRTLTGDQLALETAMRRAIEQKQFSLHYQPQMDTQTGRLIGIEALIRWNHPTMGMIPPNRFIPLAEETGLILPIGEWVLGEACRQNKVWQEIGYPPVRMSINLSAAQFTKHDLIESISNTLRETELDPEYLELEITESMTMDVNSTVQTLHGLRQLGVQIAMDDFGTGYSSLNHLKRFGLHRLKIDQSFVRDIMTDTNDADIVGSIIVMAHRLGLRVIAEGVESKDQYEFLQEHMCDEVQGYYFSKPLPPEEVEKLLG</sequence>
<dbReference type="EMBL" id="JACHXK010000003">
    <property type="protein sequence ID" value="MBB3109559.1"/>
    <property type="molecule type" value="Genomic_DNA"/>
</dbReference>
<dbReference type="InterPro" id="IPR035919">
    <property type="entry name" value="EAL_sf"/>
</dbReference>
<dbReference type="SMART" id="SM00052">
    <property type="entry name" value="EAL"/>
    <property type="match status" value="1"/>
</dbReference>
<dbReference type="SMART" id="SM00267">
    <property type="entry name" value="GGDEF"/>
    <property type="match status" value="1"/>
</dbReference>
<gene>
    <name evidence="4" type="ORF">FHS18_001622</name>
</gene>
<evidence type="ECO:0000313" key="5">
    <source>
        <dbReference type="Proteomes" id="UP000570361"/>
    </source>
</evidence>
<comment type="caution">
    <text evidence="4">The sequence shown here is derived from an EMBL/GenBank/DDBJ whole genome shotgun (WGS) entry which is preliminary data.</text>
</comment>
<dbReference type="PANTHER" id="PTHR44757:SF2">
    <property type="entry name" value="BIOFILM ARCHITECTURE MAINTENANCE PROTEIN MBAA"/>
    <property type="match status" value="1"/>
</dbReference>
<dbReference type="SUPFAM" id="SSF55073">
    <property type="entry name" value="Nucleotide cyclase"/>
    <property type="match status" value="1"/>
</dbReference>
<dbReference type="InterPro" id="IPR000700">
    <property type="entry name" value="PAS-assoc_C"/>
</dbReference>
<evidence type="ECO:0000259" key="3">
    <source>
        <dbReference type="PROSITE" id="PS50887"/>
    </source>
</evidence>
<dbReference type="CDD" id="cd01949">
    <property type="entry name" value="GGDEF"/>
    <property type="match status" value="1"/>
</dbReference>
<dbReference type="InterPro" id="IPR001633">
    <property type="entry name" value="EAL_dom"/>
</dbReference>
<proteinExistence type="predicted"/>
<dbReference type="Proteomes" id="UP000570361">
    <property type="component" value="Unassembled WGS sequence"/>
</dbReference>
<dbReference type="InterPro" id="IPR043128">
    <property type="entry name" value="Rev_trsase/Diguanyl_cyclase"/>
</dbReference>
<feature type="domain" description="EAL" evidence="2">
    <location>
        <begin position="486"/>
        <end position="736"/>
    </location>
</feature>
<dbReference type="NCBIfam" id="TIGR00254">
    <property type="entry name" value="GGDEF"/>
    <property type="match status" value="1"/>
</dbReference>
<dbReference type="FunFam" id="3.30.70.270:FF:000001">
    <property type="entry name" value="Diguanylate cyclase domain protein"/>
    <property type="match status" value="1"/>
</dbReference>
<dbReference type="Gene3D" id="3.30.450.40">
    <property type="match status" value="1"/>
</dbReference>
<keyword evidence="5" id="KW-1185">Reference proteome</keyword>
<dbReference type="InterPro" id="IPR029016">
    <property type="entry name" value="GAF-like_dom_sf"/>
</dbReference>
<dbReference type="InterPro" id="IPR029787">
    <property type="entry name" value="Nucleotide_cyclase"/>
</dbReference>
<dbReference type="FunFam" id="3.20.20.450:FF:000001">
    <property type="entry name" value="Cyclic di-GMP phosphodiesterase yahA"/>
    <property type="match status" value="1"/>
</dbReference>
<name>A0A7W5FM30_9BACL</name>
<evidence type="ECO:0000313" key="4">
    <source>
        <dbReference type="EMBL" id="MBB3109559.1"/>
    </source>
</evidence>
<evidence type="ECO:0000259" key="2">
    <source>
        <dbReference type="PROSITE" id="PS50883"/>
    </source>
</evidence>
<dbReference type="SUPFAM" id="SSF55785">
    <property type="entry name" value="PYP-like sensor domain (PAS domain)"/>
    <property type="match status" value="1"/>
</dbReference>